<sequence length="112" mass="12682">MNISKEKKGDILILTIEEKEANLSKSEHFKEMVLSEIAEGETKLIISFEKVEYLDSSFLGALVAILKNLLPLNGTLRITGLNADIKNLFELTRLDKIFILKDNLETALQDFK</sequence>
<comment type="similarity">
    <text evidence="1 2">Belongs to the anti-sigma-factor antagonist family.</text>
</comment>
<dbReference type="PANTHER" id="PTHR33495">
    <property type="entry name" value="ANTI-SIGMA FACTOR ANTAGONIST TM_1081-RELATED-RELATED"/>
    <property type="match status" value="1"/>
</dbReference>
<evidence type="ECO:0000256" key="2">
    <source>
        <dbReference type="RuleBase" id="RU003749"/>
    </source>
</evidence>
<gene>
    <name evidence="4" type="ORF">CLV32_0339</name>
</gene>
<organism evidence="4 5">
    <name type="scientific">Pedobacter duraquae</name>
    <dbReference type="NCBI Taxonomy" id="425511"/>
    <lineage>
        <taxon>Bacteria</taxon>
        <taxon>Pseudomonadati</taxon>
        <taxon>Bacteroidota</taxon>
        <taxon>Sphingobacteriia</taxon>
        <taxon>Sphingobacteriales</taxon>
        <taxon>Sphingobacteriaceae</taxon>
        <taxon>Pedobacter</taxon>
    </lineage>
</organism>
<feature type="domain" description="STAS" evidence="3">
    <location>
        <begin position="20"/>
        <end position="111"/>
    </location>
</feature>
<accession>A0A4R6IP59</accession>
<keyword evidence="5" id="KW-1185">Reference proteome</keyword>
<dbReference type="SUPFAM" id="SSF52091">
    <property type="entry name" value="SpoIIaa-like"/>
    <property type="match status" value="1"/>
</dbReference>
<proteinExistence type="inferred from homology"/>
<evidence type="ECO:0000313" key="4">
    <source>
        <dbReference type="EMBL" id="TDO24052.1"/>
    </source>
</evidence>
<dbReference type="InterPro" id="IPR002645">
    <property type="entry name" value="STAS_dom"/>
</dbReference>
<dbReference type="PROSITE" id="PS50801">
    <property type="entry name" value="STAS"/>
    <property type="match status" value="1"/>
</dbReference>
<evidence type="ECO:0000259" key="3">
    <source>
        <dbReference type="PROSITE" id="PS50801"/>
    </source>
</evidence>
<dbReference type="NCBIfam" id="TIGR00377">
    <property type="entry name" value="ant_ant_sig"/>
    <property type="match status" value="1"/>
</dbReference>
<dbReference type="OrthoDB" id="9796076at2"/>
<dbReference type="CDD" id="cd07043">
    <property type="entry name" value="STAS_anti-anti-sigma_factors"/>
    <property type="match status" value="1"/>
</dbReference>
<dbReference type="GO" id="GO:0043856">
    <property type="term" value="F:anti-sigma factor antagonist activity"/>
    <property type="evidence" value="ECO:0007669"/>
    <property type="project" value="InterPro"/>
</dbReference>
<protein>
    <recommendedName>
        <fullName evidence="2">Anti-sigma factor antagonist</fullName>
    </recommendedName>
</protein>
<evidence type="ECO:0000256" key="1">
    <source>
        <dbReference type="ARBA" id="ARBA00009013"/>
    </source>
</evidence>
<evidence type="ECO:0000313" key="5">
    <source>
        <dbReference type="Proteomes" id="UP000295499"/>
    </source>
</evidence>
<dbReference type="AlphaFoldDB" id="A0A4R6IP59"/>
<dbReference type="Pfam" id="PF01740">
    <property type="entry name" value="STAS"/>
    <property type="match status" value="1"/>
</dbReference>
<dbReference type="InterPro" id="IPR036513">
    <property type="entry name" value="STAS_dom_sf"/>
</dbReference>
<dbReference type="Proteomes" id="UP000295499">
    <property type="component" value="Unassembled WGS sequence"/>
</dbReference>
<dbReference type="RefSeq" id="WP_133551715.1">
    <property type="nucleotide sequence ID" value="NZ_SNWM01000001.1"/>
</dbReference>
<dbReference type="PANTHER" id="PTHR33495:SF2">
    <property type="entry name" value="ANTI-SIGMA FACTOR ANTAGONIST TM_1081-RELATED"/>
    <property type="match status" value="1"/>
</dbReference>
<comment type="caution">
    <text evidence="4">The sequence shown here is derived from an EMBL/GenBank/DDBJ whole genome shotgun (WGS) entry which is preliminary data.</text>
</comment>
<dbReference type="Gene3D" id="3.30.750.24">
    <property type="entry name" value="STAS domain"/>
    <property type="match status" value="1"/>
</dbReference>
<name>A0A4R6IP59_9SPHI</name>
<dbReference type="InterPro" id="IPR003658">
    <property type="entry name" value="Anti-sigma_ant"/>
</dbReference>
<dbReference type="EMBL" id="SNWM01000001">
    <property type="protein sequence ID" value="TDO24052.1"/>
    <property type="molecule type" value="Genomic_DNA"/>
</dbReference>
<reference evidence="4 5" key="1">
    <citation type="submission" date="2019-03" db="EMBL/GenBank/DDBJ databases">
        <title>Genomic Encyclopedia of Archaeal and Bacterial Type Strains, Phase II (KMG-II): from individual species to whole genera.</title>
        <authorList>
            <person name="Goeker M."/>
        </authorList>
    </citation>
    <scope>NUCLEOTIDE SEQUENCE [LARGE SCALE GENOMIC DNA]</scope>
    <source>
        <strain evidence="4 5">DSM 19034</strain>
    </source>
</reference>